<dbReference type="FunFam" id="1.10.12.10:FF:000001">
    <property type="entry name" value="Probable enoyl-CoA hydratase, mitochondrial"/>
    <property type="match status" value="1"/>
</dbReference>
<keyword evidence="5" id="KW-1185">Reference proteome</keyword>
<evidence type="ECO:0000256" key="1">
    <source>
        <dbReference type="ARBA" id="ARBA00005254"/>
    </source>
</evidence>
<dbReference type="InParanoid" id="I7MCH4"/>
<dbReference type="KEGG" id="tet:TTHERM_00773610"/>
<dbReference type="InterPro" id="IPR014748">
    <property type="entry name" value="Enoyl-CoA_hydra_C"/>
</dbReference>
<dbReference type="Gene3D" id="1.10.12.10">
    <property type="entry name" value="Lyase 2-enoyl-coa Hydratase, Chain A, domain 2"/>
    <property type="match status" value="1"/>
</dbReference>
<dbReference type="Pfam" id="PF00378">
    <property type="entry name" value="ECH_1"/>
    <property type="match status" value="1"/>
</dbReference>
<accession>I7MCH4</accession>
<dbReference type="InterPro" id="IPR001753">
    <property type="entry name" value="Enoyl-CoA_hydra/iso"/>
</dbReference>
<gene>
    <name evidence="4" type="ORF">TTHERM_00773610</name>
</gene>
<dbReference type="OMA" id="MCADIVI"/>
<evidence type="ECO:0000313" key="4">
    <source>
        <dbReference type="EMBL" id="EAR83951.2"/>
    </source>
</evidence>
<evidence type="ECO:0000256" key="3">
    <source>
        <dbReference type="RuleBase" id="RU003707"/>
    </source>
</evidence>
<dbReference type="Proteomes" id="UP000009168">
    <property type="component" value="Unassembled WGS sequence"/>
</dbReference>
<dbReference type="GO" id="GO:0006635">
    <property type="term" value="P:fatty acid beta-oxidation"/>
    <property type="evidence" value="ECO:0007669"/>
    <property type="project" value="TreeGrafter"/>
</dbReference>
<dbReference type="InterPro" id="IPR018376">
    <property type="entry name" value="Enoyl-CoA_hyd/isom_CS"/>
</dbReference>
<sequence>MDRVASLNQQITQNLCNDSRKVTIEYLDNKTVGVIYFNSPKDLNCLSLQLETELSQSITELNNSQDVKVIVILSKFPKAFCAGADITRFTKLSVQTEMISNTFQVYDNVLFKTTKPIIAGVNGFCLGGGFEIALSADVIFCSDDAKFGFPEIKLGLIPGIGGTQRFSKIVGKVRANQYILSGQFFDAQKAKDMNVVADVYPKEKLHEEVLKYAREVAQWSMYTLMTAKKSVNKSEDLGITEGISYERTLFSSLFNLPGSKEGVDAFINKRKPNFNKI</sequence>
<name>I7MCH4_TETTS</name>
<dbReference type="PROSITE" id="PS00166">
    <property type="entry name" value="ENOYL_COA_HYDRATASE"/>
    <property type="match status" value="1"/>
</dbReference>
<dbReference type="GO" id="GO:0016836">
    <property type="term" value="F:hydro-lyase activity"/>
    <property type="evidence" value="ECO:0007669"/>
    <property type="project" value="UniProtKB-ARBA"/>
</dbReference>
<dbReference type="RefSeq" id="XP_001031614.2">
    <property type="nucleotide sequence ID" value="XM_001031614.3"/>
</dbReference>
<dbReference type="HOGENOM" id="CLU_009834_7_6_1"/>
<reference evidence="5" key="1">
    <citation type="journal article" date="2006" name="PLoS Biol.">
        <title>Macronuclear genome sequence of the ciliate Tetrahymena thermophila, a model eukaryote.</title>
        <authorList>
            <person name="Eisen J.A."/>
            <person name="Coyne R.S."/>
            <person name="Wu M."/>
            <person name="Wu D."/>
            <person name="Thiagarajan M."/>
            <person name="Wortman J.R."/>
            <person name="Badger J.H."/>
            <person name="Ren Q."/>
            <person name="Amedeo P."/>
            <person name="Jones K.M."/>
            <person name="Tallon L.J."/>
            <person name="Delcher A.L."/>
            <person name="Salzberg S.L."/>
            <person name="Silva J.C."/>
            <person name="Haas B.J."/>
            <person name="Majoros W.H."/>
            <person name="Farzad M."/>
            <person name="Carlton J.M."/>
            <person name="Smith R.K. Jr."/>
            <person name="Garg J."/>
            <person name="Pearlman R.E."/>
            <person name="Karrer K.M."/>
            <person name="Sun L."/>
            <person name="Manning G."/>
            <person name="Elde N.C."/>
            <person name="Turkewitz A.P."/>
            <person name="Asai D.J."/>
            <person name="Wilkes D.E."/>
            <person name="Wang Y."/>
            <person name="Cai H."/>
            <person name="Collins K."/>
            <person name="Stewart B.A."/>
            <person name="Lee S.R."/>
            <person name="Wilamowska K."/>
            <person name="Weinberg Z."/>
            <person name="Ruzzo W.L."/>
            <person name="Wloga D."/>
            <person name="Gaertig J."/>
            <person name="Frankel J."/>
            <person name="Tsao C.-C."/>
            <person name="Gorovsky M.A."/>
            <person name="Keeling P.J."/>
            <person name="Waller R.F."/>
            <person name="Patron N.J."/>
            <person name="Cherry J.M."/>
            <person name="Stover N.A."/>
            <person name="Krieger C.J."/>
            <person name="del Toro C."/>
            <person name="Ryder H.F."/>
            <person name="Williamson S.C."/>
            <person name="Barbeau R.A."/>
            <person name="Hamilton E.P."/>
            <person name="Orias E."/>
        </authorList>
    </citation>
    <scope>NUCLEOTIDE SEQUENCE [LARGE SCALE GENOMIC DNA]</scope>
    <source>
        <strain evidence="5">SB210</strain>
    </source>
</reference>
<dbReference type="EMBL" id="GG662514">
    <property type="protein sequence ID" value="EAR83951.2"/>
    <property type="molecule type" value="Genomic_DNA"/>
</dbReference>
<dbReference type="STRING" id="312017.I7MCH4"/>
<evidence type="ECO:0000313" key="5">
    <source>
        <dbReference type="Proteomes" id="UP000009168"/>
    </source>
</evidence>
<dbReference type="eggNOG" id="KOG1680">
    <property type="taxonomic scope" value="Eukaryota"/>
</dbReference>
<organism evidence="4 5">
    <name type="scientific">Tetrahymena thermophila (strain SB210)</name>
    <dbReference type="NCBI Taxonomy" id="312017"/>
    <lineage>
        <taxon>Eukaryota</taxon>
        <taxon>Sar</taxon>
        <taxon>Alveolata</taxon>
        <taxon>Ciliophora</taxon>
        <taxon>Intramacronucleata</taxon>
        <taxon>Oligohymenophorea</taxon>
        <taxon>Hymenostomatida</taxon>
        <taxon>Tetrahymenina</taxon>
        <taxon>Tetrahymenidae</taxon>
        <taxon>Tetrahymena</taxon>
    </lineage>
</organism>
<comment type="similarity">
    <text evidence="1 3">Belongs to the enoyl-CoA hydratase/isomerase family.</text>
</comment>
<dbReference type="InterPro" id="IPR029045">
    <property type="entry name" value="ClpP/crotonase-like_dom_sf"/>
</dbReference>
<dbReference type="CDD" id="cd06558">
    <property type="entry name" value="crotonase-like"/>
    <property type="match status" value="1"/>
</dbReference>
<proteinExistence type="inferred from homology"/>
<dbReference type="Gene3D" id="3.90.226.10">
    <property type="entry name" value="2-enoyl-CoA Hydratase, Chain A, domain 1"/>
    <property type="match status" value="1"/>
</dbReference>
<keyword evidence="2" id="KW-0456">Lyase</keyword>
<dbReference type="GeneID" id="7823686"/>
<dbReference type="PANTHER" id="PTHR11941">
    <property type="entry name" value="ENOYL-COA HYDRATASE-RELATED"/>
    <property type="match status" value="1"/>
</dbReference>
<protein>
    <submittedName>
        <fullName evidence="4">Enoyl-CoA hydratase/isomerase</fullName>
    </submittedName>
</protein>
<dbReference type="PANTHER" id="PTHR11941:SF54">
    <property type="entry name" value="ENOYL-COA HYDRATASE, MITOCHONDRIAL"/>
    <property type="match status" value="1"/>
</dbReference>
<dbReference type="OrthoDB" id="2018133at2759"/>
<dbReference type="SUPFAM" id="SSF52096">
    <property type="entry name" value="ClpP/crotonase"/>
    <property type="match status" value="1"/>
</dbReference>
<evidence type="ECO:0000256" key="2">
    <source>
        <dbReference type="ARBA" id="ARBA00023239"/>
    </source>
</evidence>
<dbReference type="AlphaFoldDB" id="I7MCH4"/>
<dbReference type="GO" id="GO:0005739">
    <property type="term" value="C:mitochondrion"/>
    <property type="evidence" value="ECO:0007669"/>
    <property type="project" value="TreeGrafter"/>
</dbReference>